<evidence type="ECO:0000256" key="1">
    <source>
        <dbReference type="ARBA" id="ARBA00007921"/>
    </source>
</evidence>
<dbReference type="AlphaFoldDB" id="A0A327NM16"/>
<evidence type="ECO:0000256" key="4">
    <source>
        <dbReference type="ARBA" id="ARBA00022741"/>
    </source>
</evidence>
<dbReference type="NCBIfam" id="TIGR00436">
    <property type="entry name" value="era"/>
    <property type="match status" value="1"/>
</dbReference>
<feature type="region of interest" description="G1" evidence="8">
    <location>
        <begin position="22"/>
        <end position="29"/>
    </location>
</feature>
<dbReference type="Proteomes" id="UP000249016">
    <property type="component" value="Unassembled WGS sequence"/>
</dbReference>
<feature type="binding site" evidence="7">
    <location>
        <begin position="22"/>
        <end position="29"/>
    </location>
    <ligand>
        <name>GTP</name>
        <dbReference type="ChEBI" id="CHEBI:37565"/>
    </ligand>
</feature>
<dbReference type="InterPro" id="IPR006073">
    <property type="entry name" value="GTP-bd"/>
</dbReference>
<dbReference type="InterPro" id="IPR027417">
    <property type="entry name" value="P-loop_NTPase"/>
</dbReference>
<name>A0A327NM16_9BACT</name>
<dbReference type="InterPro" id="IPR009019">
    <property type="entry name" value="KH_sf_prok-type"/>
</dbReference>
<dbReference type="InterPro" id="IPR005225">
    <property type="entry name" value="Small_GTP-bd"/>
</dbReference>
<keyword evidence="7" id="KW-1003">Cell membrane</keyword>
<dbReference type="GO" id="GO:0000028">
    <property type="term" value="P:ribosomal small subunit assembly"/>
    <property type="evidence" value="ECO:0007669"/>
    <property type="project" value="TreeGrafter"/>
</dbReference>
<evidence type="ECO:0000256" key="5">
    <source>
        <dbReference type="ARBA" id="ARBA00022884"/>
    </source>
</evidence>
<dbReference type="GO" id="GO:0005886">
    <property type="term" value="C:plasma membrane"/>
    <property type="evidence" value="ECO:0007669"/>
    <property type="project" value="UniProtKB-SubCell"/>
</dbReference>
<comment type="similarity">
    <text evidence="1 7 8">Belongs to the TRAFAC class TrmE-Era-EngA-EngB-Septin-like GTPase superfamily. Era GTPase family.</text>
</comment>
<evidence type="ECO:0000259" key="9">
    <source>
        <dbReference type="PROSITE" id="PS51713"/>
    </source>
</evidence>
<evidence type="ECO:0000256" key="6">
    <source>
        <dbReference type="ARBA" id="ARBA00023134"/>
    </source>
</evidence>
<dbReference type="RefSeq" id="WP_111345603.1">
    <property type="nucleotide sequence ID" value="NZ_QLII01000001.1"/>
</dbReference>
<evidence type="ECO:0000313" key="11">
    <source>
        <dbReference type="Proteomes" id="UP000249016"/>
    </source>
</evidence>
<dbReference type="EMBL" id="QLII01000001">
    <property type="protein sequence ID" value="RAI76227.1"/>
    <property type="molecule type" value="Genomic_DNA"/>
</dbReference>
<evidence type="ECO:0000256" key="2">
    <source>
        <dbReference type="ARBA" id="ARBA00020484"/>
    </source>
</evidence>
<comment type="caution">
    <text evidence="10">The sequence shown here is derived from an EMBL/GenBank/DDBJ whole genome shotgun (WGS) entry which is preliminary data.</text>
</comment>
<protein>
    <recommendedName>
        <fullName evidence="2 7">GTPase Era</fullName>
    </recommendedName>
</protein>
<feature type="binding site" evidence="7">
    <location>
        <begin position="73"/>
        <end position="77"/>
    </location>
    <ligand>
        <name>GTP</name>
        <dbReference type="ChEBI" id="CHEBI:37565"/>
    </ligand>
</feature>
<feature type="region of interest" description="G3" evidence="8">
    <location>
        <begin position="73"/>
        <end position="76"/>
    </location>
</feature>
<evidence type="ECO:0000256" key="7">
    <source>
        <dbReference type="HAMAP-Rule" id="MF_00367"/>
    </source>
</evidence>
<dbReference type="GO" id="GO:0005829">
    <property type="term" value="C:cytosol"/>
    <property type="evidence" value="ECO:0007669"/>
    <property type="project" value="TreeGrafter"/>
</dbReference>
<comment type="subcellular location">
    <subcellularLocation>
        <location evidence="7">Cytoplasm</location>
    </subcellularLocation>
    <subcellularLocation>
        <location evidence="7">Cell membrane</location>
        <topology evidence="7">Peripheral membrane protein</topology>
    </subcellularLocation>
</comment>
<keyword evidence="6 7" id="KW-0342">GTP-binding</keyword>
<dbReference type="SUPFAM" id="SSF52540">
    <property type="entry name" value="P-loop containing nucleoside triphosphate hydrolases"/>
    <property type="match status" value="1"/>
</dbReference>
<keyword evidence="7" id="KW-0472">Membrane</keyword>
<dbReference type="Gene3D" id="3.30.300.20">
    <property type="match status" value="1"/>
</dbReference>
<dbReference type="InterPro" id="IPR030388">
    <property type="entry name" value="G_ERA_dom"/>
</dbReference>
<comment type="function">
    <text evidence="7">An essential GTPase that binds both GDP and GTP, with rapid nucleotide exchange. Plays a role in 16S rRNA processing and 30S ribosomal subunit biogenesis and possibly also in cell cycle regulation and energy metabolism.</text>
</comment>
<dbReference type="GO" id="GO:0070181">
    <property type="term" value="F:small ribosomal subunit rRNA binding"/>
    <property type="evidence" value="ECO:0007669"/>
    <property type="project" value="UniProtKB-UniRule"/>
</dbReference>
<dbReference type="CDD" id="cd04163">
    <property type="entry name" value="Era"/>
    <property type="match status" value="1"/>
</dbReference>
<dbReference type="GO" id="GO:0003924">
    <property type="term" value="F:GTPase activity"/>
    <property type="evidence" value="ECO:0007669"/>
    <property type="project" value="UniProtKB-UniRule"/>
</dbReference>
<accession>A0A327NM16</accession>
<organism evidence="10 11">
    <name type="scientific">Spirosoma telluris</name>
    <dbReference type="NCBI Taxonomy" id="2183553"/>
    <lineage>
        <taxon>Bacteria</taxon>
        <taxon>Pseudomonadati</taxon>
        <taxon>Bacteroidota</taxon>
        <taxon>Cytophagia</taxon>
        <taxon>Cytophagales</taxon>
        <taxon>Cytophagaceae</taxon>
        <taxon>Spirosoma</taxon>
    </lineage>
</organism>
<dbReference type="NCBIfam" id="TIGR00231">
    <property type="entry name" value="small_GTP"/>
    <property type="match status" value="1"/>
</dbReference>
<keyword evidence="4 7" id="KW-0547">Nucleotide-binding</keyword>
<keyword evidence="7" id="KW-0963">Cytoplasm</keyword>
<feature type="region of interest" description="G4" evidence="8">
    <location>
        <begin position="133"/>
        <end position="136"/>
    </location>
</feature>
<gene>
    <name evidence="7" type="primary">era</name>
    <name evidence="10" type="ORF">HMF3257_22330</name>
</gene>
<reference evidence="10 11" key="1">
    <citation type="submission" date="2018-06" db="EMBL/GenBank/DDBJ databases">
        <title>Spirosoma sp. HMF3257 Genome sequencing and assembly.</title>
        <authorList>
            <person name="Kang H."/>
            <person name="Cha I."/>
            <person name="Kim H."/>
            <person name="Kang J."/>
            <person name="Joh K."/>
        </authorList>
    </citation>
    <scope>NUCLEOTIDE SEQUENCE [LARGE SCALE GENOMIC DNA]</scope>
    <source>
        <strain evidence="10 11">HMF3257</strain>
    </source>
</reference>
<dbReference type="GO" id="GO:0043024">
    <property type="term" value="F:ribosomal small subunit binding"/>
    <property type="evidence" value="ECO:0007669"/>
    <property type="project" value="TreeGrafter"/>
</dbReference>
<evidence type="ECO:0000313" key="10">
    <source>
        <dbReference type="EMBL" id="RAI76227.1"/>
    </source>
</evidence>
<keyword evidence="11" id="KW-1185">Reference proteome</keyword>
<keyword evidence="5 7" id="KW-0694">RNA-binding</keyword>
<dbReference type="InterPro" id="IPR005662">
    <property type="entry name" value="GTPase_Era-like"/>
</dbReference>
<dbReference type="PANTHER" id="PTHR42698:SF1">
    <property type="entry name" value="GTPASE ERA, MITOCHONDRIAL"/>
    <property type="match status" value="1"/>
</dbReference>
<dbReference type="NCBIfam" id="NF000908">
    <property type="entry name" value="PRK00089.1"/>
    <property type="match status" value="1"/>
</dbReference>
<feature type="region of interest" description="G2" evidence="8">
    <location>
        <begin position="48"/>
        <end position="52"/>
    </location>
</feature>
<dbReference type="Gene3D" id="3.40.50.300">
    <property type="entry name" value="P-loop containing nucleotide triphosphate hydrolases"/>
    <property type="match status" value="1"/>
</dbReference>
<keyword evidence="7" id="KW-0699">rRNA-binding</keyword>
<dbReference type="Pfam" id="PF01926">
    <property type="entry name" value="MMR_HSR1"/>
    <property type="match status" value="1"/>
</dbReference>
<keyword evidence="3 7" id="KW-0690">Ribosome biogenesis</keyword>
<dbReference type="HAMAP" id="MF_00367">
    <property type="entry name" value="GTPase_Era"/>
    <property type="match status" value="1"/>
</dbReference>
<feature type="domain" description="Era-type G" evidence="9">
    <location>
        <begin position="14"/>
        <end position="183"/>
    </location>
</feature>
<proteinExistence type="inferred from homology"/>
<dbReference type="PRINTS" id="PR00449">
    <property type="entry name" value="RASTRNSFRMNG"/>
</dbReference>
<dbReference type="SUPFAM" id="SSF54814">
    <property type="entry name" value="Prokaryotic type KH domain (KH-domain type II)"/>
    <property type="match status" value="1"/>
</dbReference>
<dbReference type="PANTHER" id="PTHR42698">
    <property type="entry name" value="GTPASE ERA"/>
    <property type="match status" value="1"/>
</dbReference>
<dbReference type="InterPro" id="IPR004044">
    <property type="entry name" value="KH_dom_type_2"/>
</dbReference>
<dbReference type="PROSITE" id="PS51713">
    <property type="entry name" value="G_ERA"/>
    <property type="match status" value="1"/>
</dbReference>
<dbReference type="GO" id="GO:0005525">
    <property type="term" value="F:GTP binding"/>
    <property type="evidence" value="ECO:0007669"/>
    <property type="project" value="UniProtKB-UniRule"/>
</dbReference>
<dbReference type="InterPro" id="IPR015946">
    <property type="entry name" value="KH_dom-like_a/b"/>
</dbReference>
<feature type="region of interest" description="G5" evidence="8">
    <location>
        <begin position="162"/>
        <end position="164"/>
    </location>
</feature>
<dbReference type="OrthoDB" id="9805918at2"/>
<evidence type="ECO:0000256" key="8">
    <source>
        <dbReference type="PROSITE-ProRule" id="PRU01050"/>
    </source>
</evidence>
<sequence length="306" mass="35233">MNTEIIENFPADHKAGFVSIVGKPNVGKSTLMNQLVGERLSIITSKAQTTRHRIMGILNGTHNGQEFQLVYSDTPGIIKPQYKLHESMMSFVRGSIEDADVVLFVTDIFEQHDENDVIERLQKSEVPVLLLINKIDQATQEQVMEKIAYWQEQFNAQAIIPISALNGFNIDQVFEGIISRLPQHPPYFPKSELTDKPERFFASEIIREKIFLNYKREVPYSSEVVVTGFKEKEDIIVIQAEILVERATQRAILLGEGGNMIKKTGIMAREELERFFGKKVFLEQFVKVEPDWRQKERMLKRLGYDE</sequence>
<feature type="binding site" evidence="7">
    <location>
        <begin position="133"/>
        <end position="136"/>
    </location>
    <ligand>
        <name>GTP</name>
        <dbReference type="ChEBI" id="CHEBI:37565"/>
    </ligand>
</feature>
<dbReference type="Pfam" id="PF07650">
    <property type="entry name" value="KH_2"/>
    <property type="match status" value="1"/>
</dbReference>
<comment type="subunit">
    <text evidence="7">Monomer.</text>
</comment>
<dbReference type="CDD" id="cd22534">
    <property type="entry name" value="KH-II_Era"/>
    <property type="match status" value="1"/>
</dbReference>
<dbReference type="FunFam" id="3.30.300.20:FF:000003">
    <property type="entry name" value="GTPase Era"/>
    <property type="match status" value="1"/>
</dbReference>
<evidence type="ECO:0000256" key="3">
    <source>
        <dbReference type="ARBA" id="ARBA00022517"/>
    </source>
</evidence>